<dbReference type="AlphaFoldDB" id="A0A2W7IEA3"/>
<accession>A0A2W7IEA3</accession>
<feature type="region of interest" description="Disordered" evidence="1">
    <location>
        <begin position="34"/>
        <end position="55"/>
    </location>
</feature>
<reference evidence="2 3" key="1">
    <citation type="submission" date="2018-06" db="EMBL/GenBank/DDBJ databases">
        <title>Genomic Encyclopedia of Archaeal and Bacterial Type Strains, Phase II (KMG-II): from individual species to whole genera.</title>
        <authorList>
            <person name="Goeker M."/>
        </authorList>
    </citation>
    <scope>NUCLEOTIDE SEQUENCE [LARGE SCALE GENOMIC DNA]</scope>
    <source>
        <strain evidence="2 3">DSM 24525</strain>
    </source>
</reference>
<dbReference type="RefSeq" id="WP_111398426.1">
    <property type="nucleotide sequence ID" value="NZ_QKYU01000012.1"/>
</dbReference>
<name>A0A2W7IEA3_9PROT</name>
<dbReference type="EMBL" id="QKYU01000012">
    <property type="protein sequence ID" value="PZW44998.1"/>
    <property type="molecule type" value="Genomic_DNA"/>
</dbReference>
<evidence type="ECO:0000256" key="1">
    <source>
        <dbReference type="SAM" id="MobiDB-lite"/>
    </source>
</evidence>
<evidence type="ECO:0000313" key="3">
    <source>
        <dbReference type="Proteomes" id="UP000249688"/>
    </source>
</evidence>
<keyword evidence="3" id="KW-1185">Reference proteome</keyword>
<gene>
    <name evidence="2" type="ORF">C8P66_11213</name>
</gene>
<organism evidence="2 3">
    <name type="scientific">Humitalea rosea</name>
    <dbReference type="NCBI Taxonomy" id="990373"/>
    <lineage>
        <taxon>Bacteria</taxon>
        <taxon>Pseudomonadati</taxon>
        <taxon>Pseudomonadota</taxon>
        <taxon>Alphaproteobacteria</taxon>
        <taxon>Acetobacterales</taxon>
        <taxon>Roseomonadaceae</taxon>
        <taxon>Humitalea</taxon>
    </lineage>
</organism>
<dbReference type="OrthoDB" id="9801741at2"/>
<protein>
    <submittedName>
        <fullName evidence="2">Uncharacterized protein</fullName>
    </submittedName>
</protein>
<proteinExistence type="predicted"/>
<comment type="caution">
    <text evidence="2">The sequence shown here is derived from an EMBL/GenBank/DDBJ whole genome shotgun (WGS) entry which is preliminary data.</text>
</comment>
<evidence type="ECO:0000313" key="2">
    <source>
        <dbReference type="EMBL" id="PZW44998.1"/>
    </source>
</evidence>
<sequence length="122" mass="13496">MPTVTLVLASGPQHPQGSPDHRFELDLALDRDGRPDPAAWAADPTPWPARRYRPGDPVEVGDVQYDEESGWRIHFQDEDGAGADDAPLAALIRYDGRWRPGEILTLTGRSGRDTAWRIVAVN</sequence>
<dbReference type="Proteomes" id="UP000249688">
    <property type="component" value="Unassembled WGS sequence"/>
</dbReference>